<dbReference type="Pfam" id="PF08387">
    <property type="entry name" value="FBD"/>
    <property type="match status" value="1"/>
</dbReference>
<sequence>MTRQSERETRDDDTLVDKFSNLPTELIDKILVRLPVPDVVRTSILSRKWRYMWVTISELWFVGNLFWDHITEKRIGQVSTIINQILFLHNGPISTFVLIIPFDYSGNVSLVNHWILHLSRKGIKKFIFRSNQREHFEVPSHLFSCLDLHKLIRVKAASSLPNVGVLLLNDKYIEFLSVGGIPRRLQSFANNLMRLSFVTLDYSNIRQIQCVLCIIRSSPNLRELTTYGPATNNLVSDQVRKYWEEEEKNGCTYSHLRTVKFHKSNGLKQELEFIKYVLSSSPSLEVLNFEHEMQPMDYAESLRIQLELLQFRRASPKAEINFSHAS</sequence>
<evidence type="ECO:0000313" key="2">
    <source>
        <dbReference type="EMBL" id="KAJ7954001.1"/>
    </source>
</evidence>
<dbReference type="Pfam" id="PF00646">
    <property type="entry name" value="F-box"/>
    <property type="match status" value="1"/>
</dbReference>
<dbReference type="InterPro" id="IPR001810">
    <property type="entry name" value="F-box_dom"/>
</dbReference>
<dbReference type="SMART" id="SM00579">
    <property type="entry name" value="FBD"/>
    <property type="match status" value="1"/>
</dbReference>
<dbReference type="EMBL" id="JARAOO010000010">
    <property type="protein sequence ID" value="KAJ7954001.1"/>
    <property type="molecule type" value="Genomic_DNA"/>
</dbReference>
<dbReference type="PANTHER" id="PTHR31639">
    <property type="entry name" value="F-BOX PROTEIN-LIKE"/>
    <property type="match status" value="1"/>
</dbReference>
<evidence type="ECO:0000313" key="3">
    <source>
        <dbReference type="Proteomes" id="UP001163823"/>
    </source>
</evidence>
<dbReference type="SUPFAM" id="SSF81383">
    <property type="entry name" value="F-box domain"/>
    <property type="match status" value="1"/>
</dbReference>
<evidence type="ECO:0000259" key="1">
    <source>
        <dbReference type="PROSITE" id="PS50181"/>
    </source>
</evidence>
<proteinExistence type="predicted"/>
<dbReference type="InterPro" id="IPR036047">
    <property type="entry name" value="F-box-like_dom_sf"/>
</dbReference>
<gene>
    <name evidence="2" type="ORF">O6P43_025625</name>
</gene>
<dbReference type="Proteomes" id="UP001163823">
    <property type="component" value="Chromosome 10"/>
</dbReference>
<dbReference type="Gene3D" id="1.20.1280.50">
    <property type="match status" value="1"/>
</dbReference>
<reference evidence="2" key="1">
    <citation type="journal article" date="2023" name="Science">
        <title>Elucidation of the pathway for biosynthesis of saponin adjuvants from the soapbark tree.</title>
        <authorList>
            <person name="Reed J."/>
            <person name="Orme A."/>
            <person name="El-Demerdash A."/>
            <person name="Owen C."/>
            <person name="Martin L.B.B."/>
            <person name="Misra R.C."/>
            <person name="Kikuchi S."/>
            <person name="Rejzek M."/>
            <person name="Martin A.C."/>
            <person name="Harkess A."/>
            <person name="Leebens-Mack J."/>
            <person name="Louveau T."/>
            <person name="Stephenson M.J."/>
            <person name="Osbourn A."/>
        </authorList>
    </citation>
    <scope>NUCLEOTIDE SEQUENCE</scope>
    <source>
        <strain evidence="2">S10</strain>
    </source>
</reference>
<protein>
    <submittedName>
        <fullName evidence="2">F-box/FBD/LRR-repeat protein</fullName>
    </submittedName>
</protein>
<dbReference type="PANTHER" id="PTHR31639:SF312">
    <property type="entry name" value="CYCLIN-LIKE F-BOX"/>
    <property type="match status" value="1"/>
</dbReference>
<dbReference type="PROSITE" id="PS50181">
    <property type="entry name" value="FBOX"/>
    <property type="match status" value="1"/>
</dbReference>
<dbReference type="AlphaFoldDB" id="A0AAD7LAW8"/>
<keyword evidence="3" id="KW-1185">Reference proteome</keyword>
<name>A0AAD7LAW8_QUISA</name>
<organism evidence="2 3">
    <name type="scientific">Quillaja saponaria</name>
    <name type="common">Soap bark tree</name>
    <dbReference type="NCBI Taxonomy" id="32244"/>
    <lineage>
        <taxon>Eukaryota</taxon>
        <taxon>Viridiplantae</taxon>
        <taxon>Streptophyta</taxon>
        <taxon>Embryophyta</taxon>
        <taxon>Tracheophyta</taxon>
        <taxon>Spermatophyta</taxon>
        <taxon>Magnoliopsida</taxon>
        <taxon>eudicotyledons</taxon>
        <taxon>Gunneridae</taxon>
        <taxon>Pentapetalae</taxon>
        <taxon>rosids</taxon>
        <taxon>fabids</taxon>
        <taxon>Fabales</taxon>
        <taxon>Quillajaceae</taxon>
        <taxon>Quillaja</taxon>
    </lineage>
</organism>
<dbReference type="KEGG" id="qsa:O6P43_025625"/>
<accession>A0AAD7LAW8</accession>
<feature type="domain" description="F-box" evidence="1">
    <location>
        <begin position="16"/>
        <end position="70"/>
    </location>
</feature>
<comment type="caution">
    <text evidence="2">The sequence shown here is derived from an EMBL/GenBank/DDBJ whole genome shotgun (WGS) entry which is preliminary data.</text>
</comment>
<dbReference type="InterPro" id="IPR006566">
    <property type="entry name" value="FBD"/>
</dbReference>